<dbReference type="PANTHER" id="PTHR43977">
    <property type="entry name" value="STRUCTURAL MAINTENANCE OF CHROMOSOMES PROTEIN 3"/>
    <property type="match status" value="1"/>
</dbReference>
<protein>
    <recommendedName>
        <fullName evidence="6">Chromosome partition protein Smc</fullName>
    </recommendedName>
</protein>
<evidence type="ECO:0000256" key="3">
    <source>
        <dbReference type="ARBA" id="ARBA00022840"/>
    </source>
</evidence>
<dbReference type="InterPro" id="IPR011890">
    <property type="entry name" value="SMC_prok"/>
</dbReference>
<keyword evidence="4 6" id="KW-0175">Coiled coil</keyword>
<comment type="caution">
    <text evidence="8">The sequence shown here is derived from an EMBL/GenBank/DDBJ whole genome shotgun (WGS) entry which is preliminary data.</text>
</comment>
<keyword evidence="1 6" id="KW-0963">Cytoplasm</keyword>
<gene>
    <name evidence="6" type="primary">smc</name>
    <name evidence="8" type="ORF">J2Z37_000743</name>
</gene>
<dbReference type="InterPro" id="IPR027417">
    <property type="entry name" value="P-loop_NTPase"/>
</dbReference>
<dbReference type="EMBL" id="JAGGKT010000001">
    <property type="protein sequence ID" value="MBP1930756.1"/>
    <property type="molecule type" value="Genomic_DNA"/>
</dbReference>
<feature type="coiled-coil region" evidence="6">
    <location>
        <begin position="904"/>
        <end position="945"/>
    </location>
</feature>
<accession>A0ABS4GKI5</accession>
<keyword evidence="9" id="KW-1185">Reference proteome</keyword>
<feature type="coiled-coil region" evidence="6">
    <location>
        <begin position="995"/>
        <end position="1032"/>
    </location>
</feature>
<comment type="subcellular location">
    <subcellularLocation>
        <location evidence="6">Cytoplasm</location>
    </subcellularLocation>
</comment>
<feature type="coiled-coil region" evidence="6">
    <location>
        <begin position="276"/>
        <end position="345"/>
    </location>
</feature>
<reference evidence="8 9" key="1">
    <citation type="submission" date="2021-03" db="EMBL/GenBank/DDBJ databases">
        <title>Genomic Encyclopedia of Type Strains, Phase IV (KMG-IV): sequencing the most valuable type-strain genomes for metagenomic binning, comparative biology and taxonomic classification.</title>
        <authorList>
            <person name="Goeker M."/>
        </authorList>
    </citation>
    <scope>NUCLEOTIDE SEQUENCE [LARGE SCALE GENOMIC DNA]</scope>
    <source>
        <strain evidence="8 9">DSM 24738</strain>
    </source>
</reference>
<dbReference type="InterPro" id="IPR003395">
    <property type="entry name" value="RecF/RecN/SMC_N"/>
</dbReference>
<evidence type="ECO:0000313" key="9">
    <source>
        <dbReference type="Proteomes" id="UP001519343"/>
    </source>
</evidence>
<evidence type="ECO:0000256" key="4">
    <source>
        <dbReference type="ARBA" id="ARBA00023054"/>
    </source>
</evidence>
<dbReference type="SUPFAM" id="SSF75553">
    <property type="entry name" value="Smc hinge domain"/>
    <property type="match status" value="1"/>
</dbReference>
<dbReference type="NCBIfam" id="TIGR02168">
    <property type="entry name" value="SMC_prok_B"/>
    <property type="match status" value="1"/>
</dbReference>
<feature type="coiled-coil region" evidence="6">
    <location>
        <begin position="666"/>
        <end position="700"/>
    </location>
</feature>
<dbReference type="Pfam" id="PF06470">
    <property type="entry name" value="SMC_hinge"/>
    <property type="match status" value="1"/>
</dbReference>
<organism evidence="8 9">
    <name type="scientific">Ammoniphilus resinae</name>
    <dbReference type="NCBI Taxonomy" id="861532"/>
    <lineage>
        <taxon>Bacteria</taxon>
        <taxon>Bacillati</taxon>
        <taxon>Bacillota</taxon>
        <taxon>Bacilli</taxon>
        <taxon>Bacillales</taxon>
        <taxon>Paenibacillaceae</taxon>
        <taxon>Aneurinibacillus group</taxon>
        <taxon>Ammoniphilus</taxon>
    </lineage>
</organism>
<feature type="coiled-coil region" evidence="6">
    <location>
        <begin position="167"/>
        <end position="194"/>
    </location>
</feature>
<evidence type="ECO:0000259" key="7">
    <source>
        <dbReference type="SMART" id="SM00968"/>
    </source>
</evidence>
<dbReference type="Gene3D" id="3.40.50.300">
    <property type="entry name" value="P-loop containing nucleotide triphosphate hydrolases"/>
    <property type="match status" value="2"/>
</dbReference>
<feature type="binding site" evidence="6">
    <location>
        <begin position="32"/>
        <end position="39"/>
    </location>
    <ligand>
        <name>ATP</name>
        <dbReference type="ChEBI" id="CHEBI:30616"/>
    </ligand>
</feature>
<keyword evidence="2 6" id="KW-0547">Nucleotide-binding</keyword>
<feature type="domain" description="SMC hinge" evidence="7">
    <location>
        <begin position="519"/>
        <end position="638"/>
    </location>
</feature>
<dbReference type="InterPro" id="IPR036277">
    <property type="entry name" value="SMC_hinge_sf"/>
</dbReference>
<dbReference type="Gene3D" id="3.30.70.1620">
    <property type="match status" value="1"/>
</dbReference>
<evidence type="ECO:0000256" key="6">
    <source>
        <dbReference type="HAMAP-Rule" id="MF_01894"/>
    </source>
</evidence>
<evidence type="ECO:0000256" key="5">
    <source>
        <dbReference type="ARBA" id="ARBA00023125"/>
    </source>
</evidence>
<comment type="domain">
    <text evidence="6">Contains large globular domains required for ATP hydrolysis at each terminus and a third globular domain forming a flexible hinge near the middle of the molecule. These domains are separated by coiled-coil structures.</text>
</comment>
<comment type="similarity">
    <text evidence="6">Belongs to the SMC family.</text>
</comment>
<dbReference type="Proteomes" id="UP001519343">
    <property type="component" value="Unassembled WGS sequence"/>
</dbReference>
<dbReference type="PIRSF" id="PIRSF005719">
    <property type="entry name" value="SMC"/>
    <property type="match status" value="1"/>
</dbReference>
<dbReference type="Gene3D" id="1.20.1060.20">
    <property type="match status" value="1"/>
</dbReference>
<evidence type="ECO:0000313" key="8">
    <source>
        <dbReference type="EMBL" id="MBP1930756.1"/>
    </source>
</evidence>
<name>A0ABS4GKI5_9BACL</name>
<proteinExistence type="inferred from homology"/>
<feature type="coiled-coil region" evidence="6">
    <location>
        <begin position="378"/>
        <end position="496"/>
    </location>
</feature>
<evidence type="ECO:0000256" key="2">
    <source>
        <dbReference type="ARBA" id="ARBA00022741"/>
    </source>
</evidence>
<dbReference type="CDD" id="cd03278">
    <property type="entry name" value="ABC_SMC_barmotin"/>
    <property type="match status" value="2"/>
</dbReference>
<dbReference type="HAMAP" id="MF_01894">
    <property type="entry name" value="Smc_prok"/>
    <property type="match status" value="1"/>
</dbReference>
<comment type="function">
    <text evidence="6">Required for chromosome condensation and partitioning.</text>
</comment>
<evidence type="ECO:0000256" key="1">
    <source>
        <dbReference type="ARBA" id="ARBA00022490"/>
    </source>
</evidence>
<dbReference type="SUPFAM" id="SSF52540">
    <property type="entry name" value="P-loop containing nucleoside triphosphate hydrolases"/>
    <property type="match status" value="1"/>
</dbReference>
<keyword evidence="3 6" id="KW-0067">ATP-binding</keyword>
<dbReference type="RefSeq" id="WP_209808827.1">
    <property type="nucleotide sequence ID" value="NZ_JAGGKT010000001.1"/>
</dbReference>
<feature type="coiled-coil region" evidence="6">
    <location>
        <begin position="736"/>
        <end position="826"/>
    </location>
</feature>
<comment type="subunit">
    <text evidence="6">Homodimer.</text>
</comment>
<keyword evidence="5 6" id="KW-0238">DNA-binding</keyword>
<dbReference type="InterPro" id="IPR010935">
    <property type="entry name" value="SMC_hinge"/>
</dbReference>
<dbReference type="SMART" id="SM00968">
    <property type="entry name" value="SMC_hinge"/>
    <property type="match status" value="1"/>
</dbReference>
<dbReference type="Pfam" id="PF02463">
    <property type="entry name" value="SMC_N"/>
    <property type="match status" value="1"/>
</dbReference>
<dbReference type="InterPro" id="IPR024704">
    <property type="entry name" value="SMC"/>
</dbReference>
<sequence length="1189" mass="136460">MYLKRLELMGFKSFANRTELEFVPGVTAVVGPNGSGKSNISDSIRWVLGEQSAKTLRGSKMEDIIFAGSDTRKPVNYCEVALTLDNSDHTLKIDYTEVTIARRVYRSGESEYFINKRTCRLRDIIELFMDTGVGKEAYSIIGQGRIEEILSTKSDDRRGIFEEASGIVKYKARKKEAEKKIDETEANLVRIADIISEITGQLKPLQEQAEKASLYLVLKEDLKQQEVGLFLYHIERLHTAWNLSKEQLFQYKSQHVSQTSELSAIDANLSSWRWKLSEQDQELENFQIKLLRVSEDVEKAEGKREVLRERKKNAHENHLQTLEKKSQLEARIKDLQAQLDLEETKGAKYDHELAVVKKQLKQQEQLLGQVSIGLATDGEQLKSEYIDLLNQISSAKNDLRYCTAAMETALLKKQQLSKQLAQQTESKENIDRHRTQIQQELNQITQDLNQCVEAYKELATNSREKTQRKDELTGIVRKLEQRAESLVSRKELLVEMQHEFTGFMQGVKEILKARDKGFTEIQGAVAELIEAPSELETAIEVALGGAMQHVVVDQESSARKAIQWLKVNKYGRATFLPLDVIRSRKIGTRDEETLQQVEGFVGIASDLVKTETKYQKIIENLLGSVVVMDSLEQANRAAGKTGYRYRFVTRDGDVVNPGGSMTGGSVQQKNTNLLGRSRQIEQLEEQIQLAKEKQDEAVQQWKLLEKEVEEILIEQDRLRLKGEELRVKEQEIKGRLNQSQTEFNNYLDRYRILEQELASTEEEWKKNEDKKNHYLALLQQWEAEESKLKQRISNFEAYRNELLGNKEIYTNEITELRVRAAEIAKQKEAVLSIIARVNEDLSTVQTEWESVQTYLQTLFELMEGNVENEDEIESRIIQLRKDKDKTLQGMESIKQARLQTMEKIEGLEGDSRLARKKVKELEDKLHQEELKANRFELELDNQLHKLREEYELSYDVAKEGFDKPENPKQTEEEVSSLKKRILELGSINVAAIEEYERQSERLDFLLSQSRDLEEAKRTLLQVIQEIEEEMSRRFLETFELIRKQFQEVFSHLFVGGRADLLLSDPENIFQTGIDIVAQPPGKKLQNLALLSGGEKALTAIALLFAILRVRPVPFCVLDEVEAALDDANVYRFAEYLREFSGQTQFICVTHRKGTMEGADVLYGVTMQEQGVSNLVSVKLEDKAALPALA</sequence>